<feature type="transmembrane region" description="Helical" evidence="7">
    <location>
        <begin position="470"/>
        <end position="492"/>
    </location>
</feature>
<feature type="transmembrane region" description="Helical" evidence="7">
    <location>
        <begin position="272"/>
        <end position="290"/>
    </location>
</feature>
<evidence type="ECO:0000256" key="4">
    <source>
        <dbReference type="ARBA" id="ARBA00022989"/>
    </source>
</evidence>
<feature type="transmembrane region" description="Helical" evidence="7">
    <location>
        <begin position="499"/>
        <end position="518"/>
    </location>
</feature>
<evidence type="ECO:0000256" key="8">
    <source>
        <dbReference type="SAM" id="SignalP"/>
    </source>
</evidence>
<feature type="transmembrane region" description="Helical" evidence="7">
    <location>
        <begin position="154"/>
        <end position="173"/>
    </location>
</feature>
<protein>
    <recommendedName>
        <fullName evidence="10">Polysaccharide biosynthesis protein C-terminal domain-containing protein</fullName>
    </recommendedName>
</protein>
<feature type="transmembrane region" description="Helical" evidence="7">
    <location>
        <begin position="246"/>
        <end position="265"/>
    </location>
</feature>
<dbReference type="GO" id="GO:0016020">
    <property type="term" value="C:membrane"/>
    <property type="evidence" value="ECO:0007669"/>
    <property type="project" value="UniProtKB-SubCell"/>
</dbReference>
<keyword evidence="8" id="KW-0732">Signal</keyword>
<feature type="compositionally biased region" description="Basic residues" evidence="6">
    <location>
        <begin position="51"/>
        <end position="61"/>
    </location>
</feature>
<reference evidence="9" key="1">
    <citation type="submission" date="2021-01" db="EMBL/GenBank/DDBJ databases">
        <authorList>
            <person name="Corre E."/>
            <person name="Pelletier E."/>
            <person name="Niang G."/>
            <person name="Scheremetjew M."/>
            <person name="Finn R."/>
            <person name="Kale V."/>
            <person name="Holt S."/>
            <person name="Cochrane G."/>
            <person name="Meng A."/>
            <person name="Brown T."/>
            <person name="Cohen L."/>
        </authorList>
    </citation>
    <scope>NUCLEOTIDE SEQUENCE</scope>
    <source>
        <strain evidence="9">Isolate 1302-5</strain>
    </source>
</reference>
<feature type="transmembrane region" description="Helical" evidence="7">
    <location>
        <begin position="296"/>
        <end position="316"/>
    </location>
</feature>
<evidence type="ECO:0000256" key="3">
    <source>
        <dbReference type="ARBA" id="ARBA00022692"/>
    </source>
</evidence>
<feature type="transmembrane region" description="Helical" evidence="7">
    <location>
        <begin position="6"/>
        <end position="31"/>
    </location>
</feature>
<organism evidence="9">
    <name type="scientific">Odontella aurita</name>
    <dbReference type="NCBI Taxonomy" id="265563"/>
    <lineage>
        <taxon>Eukaryota</taxon>
        <taxon>Sar</taxon>
        <taxon>Stramenopiles</taxon>
        <taxon>Ochrophyta</taxon>
        <taxon>Bacillariophyta</taxon>
        <taxon>Mediophyceae</taxon>
        <taxon>Biddulphiophycidae</taxon>
        <taxon>Eupodiscales</taxon>
        <taxon>Odontellaceae</taxon>
        <taxon>Odontella</taxon>
    </lineage>
</organism>
<accession>A0A7S4MVH8</accession>
<evidence type="ECO:0000256" key="2">
    <source>
        <dbReference type="ARBA" id="ARBA00010199"/>
    </source>
</evidence>
<comment type="subcellular location">
    <subcellularLocation>
        <location evidence="1">Membrane</location>
        <topology evidence="1">Multi-pass membrane protein</topology>
    </subcellularLocation>
</comment>
<gene>
    <name evidence="9" type="ORF">OAUR00152_LOCUS18787</name>
</gene>
<feature type="transmembrane region" description="Helical" evidence="7">
    <location>
        <begin position="380"/>
        <end position="400"/>
    </location>
</feature>
<feature type="transmembrane region" description="Helical" evidence="7">
    <location>
        <begin position="107"/>
        <end position="134"/>
    </location>
</feature>
<dbReference type="EMBL" id="HBKQ01027796">
    <property type="protein sequence ID" value="CAE2246041.1"/>
    <property type="molecule type" value="Transcribed_RNA"/>
</dbReference>
<evidence type="ECO:0000256" key="6">
    <source>
        <dbReference type="SAM" id="MobiDB-lite"/>
    </source>
</evidence>
<feature type="transmembrane region" description="Helical" evidence="7">
    <location>
        <begin position="430"/>
        <end position="450"/>
    </location>
</feature>
<keyword evidence="3 7" id="KW-0812">Transmembrane</keyword>
<feature type="chain" id="PRO_5031310127" description="Polysaccharide biosynthesis protein C-terminal domain-containing protein" evidence="8">
    <location>
        <begin position="21"/>
        <end position="571"/>
    </location>
</feature>
<dbReference type="AlphaFoldDB" id="A0A7S4MVH8"/>
<keyword evidence="5 7" id="KW-0472">Membrane</keyword>
<keyword evidence="4 7" id="KW-1133">Transmembrane helix</keyword>
<evidence type="ECO:0000313" key="9">
    <source>
        <dbReference type="EMBL" id="CAE2246041.1"/>
    </source>
</evidence>
<evidence type="ECO:0000256" key="1">
    <source>
        <dbReference type="ARBA" id="ARBA00004141"/>
    </source>
</evidence>
<comment type="similarity">
    <text evidence="2">Belongs to the multi antimicrobial extrusion (MATE) (TC 2.A.66.1) family.</text>
</comment>
<evidence type="ECO:0008006" key="10">
    <source>
        <dbReference type="Google" id="ProtNLM"/>
    </source>
</evidence>
<dbReference type="InterPro" id="IPR044644">
    <property type="entry name" value="DinF-like"/>
</dbReference>
<feature type="region of interest" description="Disordered" evidence="6">
    <location>
        <begin position="33"/>
        <end position="96"/>
    </location>
</feature>
<feature type="transmembrane region" description="Helical" evidence="7">
    <location>
        <begin position="346"/>
        <end position="374"/>
    </location>
</feature>
<sequence length="571" mass="59581">MAPRNSYILVATLYLSTCMAFAIPGSSPVAIAEQKSSPVRSSTASASKAVSGRRRLSHRGRLPSLTQSADDESSSPPDVPRGGGQKKKGDAVPPPPALPQFRDLRKFYIPCLALWVSGPLLSLVDTASIGLSAAEGTGAMQLGALGPATTFIDGSTYLFAFLNVATTNLYASAIARNASRRKDAVDPRIAGDGVVRTASKIALICGAFLVALLLRSGRTLLGVYIGGDVSDTHILDPAALYVRIRAFSMPTTLLAGVLQAALLGAKDSVTPLVATVATTLVNVFGDLFLVCHKGMGTAGAAIATLLAQLAGTAAMLRPARRELFAPGGRKEAVEKFPEGKVSSKSFLAFAAPVLTLIMGKIAAFGVMTHVAAALPGDATLAAHQIVLSLFFFVSPFLEVISQTAQTFLPQFFTHKDDGRYVRKADALSAWLLRLGVAVGAAVACVAASIPRFFPQLLTNDPGVQAAVRPLALPLMLGALLTAPVAVSEGILLARRELGFLASVYVLTTALLPSVLFKVKRAQGPVVHVWACFAGFQLFRAAFFTGKLWGPKILGSIAGAFGGKGEEKVATA</sequence>
<feature type="compositionally biased region" description="Low complexity" evidence="6">
    <location>
        <begin position="36"/>
        <end position="47"/>
    </location>
</feature>
<name>A0A7S4MVH8_9STRA</name>
<feature type="transmembrane region" description="Helical" evidence="7">
    <location>
        <begin position="524"/>
        <end position="542"/>
    </location>
</feature>
<feature type="signal peptide" evidence="8">
    <location>
        <begin position="1"/>
        <end position="20"/>
    </location>
</feature>
<evidence type="ECO:0000256" key="5">
    <source>
        <dbReference type="ARBA" id="ARBA00023136"/>
    </source>
</evidence>
<dbReference type="PANTHER" id="PTHR42893">
    <property type="entry name" value="PROTEIN DETOXIFICATION 44, CHLOROPLASTIC-RELATED"/>
    <property type="match status" value="1"/>
</dbReference>
<evidence type="ECO:0000256" key="7">
    <source>
        <dbReference type="SAM" id="Phobius"/>
    </source>
</evidence>
<dbReference type="PANTHER" id="PTHR42893:SF9">
    <property type="entry name" value="PROTEIN DETOXIFICATION 46, CHLOROPLASTIC"/>
    <property type="match status" value="1"/>
</dbReference>
<proteinExistence type="inferred from homology"/>